<feature type="transmembrane region" description="Helical" evidence="10">
    <location>
        <begin position="6"/>
        <end position="28"/>
    </location>
</feature>
<sequence>MAHLTFADLLVVFISIPIEIIWRFTVIWRAGLIACKVIQMLRVFGLYLSSFLIVSISIDRYYVFTKTIENTKKLNRILLLFSWTTAFIFSVPQYKTVMNNQKLKDIKSRPDYK</sequence>
<keyword evidence="13" id="KW-1185">Reference proteome</keyword>
<dbReference type="Proteomes" id="UP000288716">
    <property type="component" value="Unassembled WGS sequence"/>
</dbReference>
<feature type="transmembrane region" description="Helical" evidence="10">
    <location>
        <begin position="74"/>
        <end position="94"/>
    </location>
</feature>
<evidence type="ECO:0000256" key="10">
    <source>
        <dbReference type="SAM" id="Phobius"/>
    </source>
</evidence>
<evidence type="ECO:0000256" key="7">
    <source>
        <dbReference type="ARBA" id="ARBA00023136"/>
    </source>
</evidence>
<evidence type="ECO:0000313" key="13">
    <source>
        <dbReference type="Proteomes" id="UP000288716"/>
    </source>
</evidence>
<evidence type="ECO:0000256" key="1">
    <source>
        <dbReference type="ARBA" id="ARBA00004651"/>
    </source>
</evidence>
<protein>
    <submittedName>
        <fullName evidence="12">G protein-coupled receptor-like protein</fullName>
    </submittedName>
</protein>
<dbReference type="VEuPathDB" id="VectorBase:LDEU009274"/>
<evidence type="ECO:0000256" key="4">
    <source>
        <dbReference type="ARBA" id="ARBA00022692"/>
    </source>
</evidence>
<dbReference type="PROSITE" id="PS50262">
    <property type="entry name" value="G_PROTEIN_RECEP_F1_2"/>
    <property type="match status" value="1"/>
</dbReference>
<keyword evidence="9" id="KW-0807">Transducer</keyword>
<keyword evidence="5 10" id="KW-1133">Transmembrane helix</keyword>
<keyword evidence="7 10" id="KW-0472">Membrane</keyword>
<evidence type="ECO:0000256" key="5">
    <source>
        <dbReference type="ARBA" id="ARBA00022989"/>
    </source>
</evidence>
<evidence type="ECO:0000256" key="9">
    <source>
        <dbReference type="ARBA" id="ARBA00023224"/>
    </source>
</evidence>
<keyword evidence="4 10" id="KW-0812">Transmembrane</keyword>
<dbReference type="PANTHER" id="PTHR24230:SF163">
    <property type="entry name" value="CORAZONIN RECEPTOR, ISOFORM B"/>
    <property type="match status" value="1"/>
</dbReference>
<dbReference type="GO" id="GO:0008528">
    <property type="term" value="F:G protein-coupled peptide receptor activity"/>
    <property type="evidence" value="ECO:0007669"/>
    <property type="project" value="TreeGrafter"/>
</dbReference>
<keyword evidence="3" id="KW-1003">Cell membrane</keyword>
<evidence type="ECO:0000313" key="12">
    <source>
        <dbReference type="EMBL" id="RWS22766.1"/>
    </source>
</evidence>
<dbReference type="Gene3D" id="1.20.1070.10">
    <property type="entry name" value="Rhodopsin 7-helix transmembrane proteins"/>
    <property type="match status" value="1"/>
</dbReference>
<dbReference type="AlphaFoldDB" id="A0A443S5D4"/>
<proteinExistence type="inferred from homology"/>
<dbReference type="SUPFAM" id="SSF81321">
    <property type="entry name" value="Family A G protein-coupled receptor-like"/>
    <property type="match status" value="1"/>
</dbReference>
<evidence type="ECO:0000256" key="6">
    <source>
        <dbReference type="ARBA" id="ARBA00023040"/>
    </source>
</evidence>
<evidence type="ECO:0000256" key="2">
    <source>
        <dbReference type="ARBA" id="ARBA00010663"/>
    </source>
</evidence>
<name>A0A443S5D4_9ACAR</name>
<reference evidence="12 13" key="1">
    <citation type="journal article" date="2018" name="Gigascience">
        <title>Genomes of trombidid mites reveal novel predicted allergens and laterally-transferred genes associated with secondary metabolism.</title>
        <authorList>
            <person name="Dong X."/>
            <person name="Chaisiri K."/>
            <person name="Xia D."/>
            <person name="Armstrong S.D."/>
            <person name="Fang Y."/>
            <person name="Donnelly M.J."/>
            <person name="Kadowaki T."/>
            <person name="McGarry J.W."/>
            <person name="Darby A.C."/>
            <person name="Makepeace B.L."/>
        </authorList>
    </citation>
    <scope>NUCLEOTIDE SEQUENCE [LARGE SCALE GENOMIC DNA]</scope>
    <source>
        <strain evidence="12">UoL-UT</strain>
    </source>
</reference>
<keyword evidence="8 12" id="KW-0675">Receptor</keyword>
<evidence type="ECO:0000256" key="3">
    <source>
        <dbReference type="ARBA" id="ARBA00022475"/>
    </source>
</evidence>
<feature type="domain" description="G-protein coupled receptors family 1 profile" evidence="11">
    <location>
        <begin position="1"/>
        <end position="113"/>
    </location>
</feature>
<comment type="similarity">
    <text evidence="2">Belongs to the G-protein coupled receptor 1 family.</text>
</comment>
<keyword evidence="6" id="KW-0297">G-protein coupled receptor</keyword>
<evidence type="ECO:0000256" key="8">
    <source>
        <dbReference type="ARBA" id="ARBA00023170"/>
    </source>
</evidence>
<dbReference type="GO" id="GO:0005886">
    <property type="term" value="C:plasma membrane"/>
    <property type="evidence" value="ECO:0007669"/>
    <property type="project" value="UniProtKB-SubCell"/>
</dbReference>
<gene>
    <name evidence="12" type="ORF">B4U80_07967</name>
</gene>
<dbReference type="InterPro" id="IPR000276">
    <property type="entry name" value="GPCR_Rhodpsn"/>
</dbReference>
<dbReference type="Pfam" id="PF00001">
    <property type="entry name" value="7tm_1"/>
    <property type="match status" value="1"/>
</dbReference>
<dbReference type="STRING" id="299467.A0A443S5D4"/>
<dbReference type="GO" id="GO:0007218">
    <property type="term" value="P:neuropeptide signaling pathway"/>
    <property type="evidence" value="ECO:0007669"/>
    <property type="project" value="TreeGrafter"/>
</dbReference>
<comment type="subcellular location">
    <subcellularLocation>
        <location evidence="1">Cell membrane</location>
        <topology evidence="1">Multi-pass membrane protein</topology>
    </subcellularLocation>
</comment>
<evidence type="ECO:0000259" key="11">
    <source>
        <dbReference type="PROSITE" id="PS50262"/>
    </source>
</evidence>
<comment type="caution">
    <text evidence="12">The sequence shown here is derived from an EMBL/GenBank/DDBJ whole genome shotgun (WGS) entry which is preliminary data.</text>
</comment>
<dbReference type="InterPro" id="IPR017452">
    <property type="entry name" value="GPCR_Rhodpsn_7TM"/>
</dbReference>
<dbReference type="EMBL" id="NCKV01007947">
    <property type="protein sequence ID" value="RWS22766.1"/>
    <property type="molecule type" value="Genomic_DNA"/>
</dbReference>
<organism evidence="12 13">
    <name type="scientific">Leptotrombidium deliense</name>
    <dbReference type="NCBI Taxonomy" id="299467"/>
    <lineage>
        <taxon>Eukaryota</taxon>
        <taxon>Metazoa</taxon>
        <taxon>Ecdysozoa</taxon>
        <taxon>Arthropoda</taxon>
        <taxon>Chelicerata</taxon>
        <taxon>Arachnida</taxon>
        <taxon>Acari</taxon>
        <taxon>Acariformes</taxon>
        <taxon>Trombidiformes</taxon>
        <taxon>Prostigmata</taxon>
        <taxon>Anystina</taxon>
        <taxon>Parasitengona</taxon>
        <taxon>Trombiculoidea</taxon>
        <taxon>Trombiculidae</taxon>
        <taxon>Leptotrombidium</taxon>
    </lineage>
</organism>
<accession>A0A443S5D4</accession>
<dbReference type="PANTHER" id="PTHR24230">
    <property type="entry name" value="G-PROTEIN COUPLED RECEPTOR"/>
    <property type="match status" value="1"/>
</dbReference>
<dbReference type="OrthoDB" id="6410526at2759"/>
<feature type="transmembrane region" description="Helical" evidence="10">
    <location>
        <begin position="40"/>
        <end position="62"/>
    </location>
</feature>